<proteinExistence type="predicted"/>
<dbReference type="AlphaFoldDB" id="A0A8T1LIZ8"/>
<feature type="compositionally biased region" description="Polar residues" evidence="1">
    <location>
        <begin position="8"/>
        <end position="24"/>
    </location>
</feature>
<evidence type="ECO:0000313" key="2">
    <source>
        <dbReference type="EMBL" id="KAG2946238.1"/>
    </source>
</evidence>
<evidence type="ECO:0000313" key="3">
    <source>
        <dbReference type="Proteomes" id="UP000736787"/>
    </source>
</evidence>
<dbReference type="EMBL" id="RCMK01000163">
    <property type="protein sequence ID" value="KAG2946238.1"/>
    <property type="molecule type" value="Genomic_DNA"/>
</dbReference>
<reference evidence="2" key="1">
    <citation type="submission" date="2018-10" db="EMBL/GenBank/DDBJ databases">
        <title>Effector identification in a new, highly contiguous assembly of the strawberry crown rot pathogen Phytophthora cactorum.</title>
        <authorList>
            <person name="Armitage A.D."/>
            <person name="Nellist C.F."/>
            <person name="Bates H."/>
            <person name="Vickerstaff R.J."/>
            <person name="Harrison R.J."/>
        </authorList>
    </citation>
    <scope>NUCLEOTIDE SEQUENCE</scope>
    <source>
        <strain evidence="2">4040</strain>
    </source>
</reference>
<gene>
    <name evidence="2" type="ORF">PC117_g7804</name>
</gene>
<feature type="region of interest" description="Disordered" evidence="1">
    <location>
        <begin position="1"/>
        <end position="32"/>
    </location>
</feature>
<comment type="caution">
    <text evidence="2">The sequence shown here is derived from an EMBL/GenBank/DDBJ whole genome shotgun (WGS) entry which is preliminary data.</text>
</comment>
<protein>
    <submittedName>
        <fullName evidence="2">Uncharacterized protein</fullName>
    </submittedName>
</protein>
<sequence>MTVPKNANDVSSTAGDVDTVNFNASDKEQIQNDDTARKVHLSLDDYVINATWSEEKKNFESVYGSKKTMNFGGEPKLT</sequence>
<name>A0A8T1LIZ8_9STRA</name>
<dbReference type="Proteomes" id="UP000736787">
    <property type="component" value="Unassembled WGS sequence"/>
</dbReference>
<accession>A0A8T1LIZ8</accession>
<organism evidence="2 3">
    <name type="scientific">Phytophthora cactorum</name>
    <dbReference type="NCBI Taxonomy" id="29920"/>
    <lineage>
        <taxon>Eukaryota</taxon>
        <taxon>Sar</taxon>
        <taxon>Stramenopiles</taxon>
        <taxon>Oomycota</taxon>
        <taxon>Peronosporomycetes</taxon>
        <taxon>Peronosporales</taxon>
        <taxon>Peronosporaceae</taxon>
        <taxon>Phytophthora</taxon>
    </lineage>
</organism>
<evidence type="ECO:0000256" key="1">
    <source>
        <dbReference type="SAM" id="MobiDB-lite"/>
    </source>
</evidence>